<feature type="non-terminal residue" evidence="1">
    <location>
        <position position="1"/>
    </location>
</feature>
<name>A0A9D4V063_ADICA</name>
<evidence type="ECO:0000313" key="1">
    <source>
        <dbReference type="EMBL" id="KAI5076922.1"/>
    </source>
</evidence>
<keyword evidence="2" id="KW-1185">Reference proteome</keyword>
<proteinExistence type="predicted"/>
<evidence type="ECO:0000313" key="2">
    <source>
        <dbReference type="Proteomes" id="UP000886520"/>
    </source>
</evidence>
<comment type="caution">
    <text evidence="1">The sequence shown here is derived from an EMBL/GenBank/DDBJ whole genome shotgun (WGS) entry which is preliminary data.</text>
</comment>
<protein>
    <submittedName>
        <fullName evidence="1">Uncharacterized protein</fullName>
    </submittedName>
</protein>
<dbReference type="EMBL" id="JABFUD020000008">
    <property type="protein sequence ID" value="KAI5076922.1"/>
    <property type="molecule type" value="Genomic_DNA"/>
</dbReference>
<accession>A0A9D4V063</accession>
<reference evidence="1" key="1">
    <citation type="submission" date="2021-01" db="EMBL/GenBank/DDBJ databases">
        <title>Adiantum capillus-veneris genome.</title>
        <authorList>
            <person name="Fang Y."/>
            <person name="Liao Q."/>
        </authorList>
    </citation>
    <scope>NUCLEOTIDE SEQUENCE</scope>
    <source>
        <strain evidence="1">H3</strain>
        <tissue evidence="1">Leaf</tissue>
    </source>
</reference>
<gene>
    <name evidence="1" type="ORF">GOP47_0008987</name>
</gene>
<dbReference type="Proteomes" id="UP000886520">
    <property type="component" value="Chromosome 8"/>
</dbReference>
<organism evidence="1 2">
    <name type="scientific">Adiantum capillus-veneris</name>
    <name type="common">Maidenhair fern</name>
    <dbReference type="NCBI Taxonomy" id="13818"/>
    <lineage>
        <taxon>Eukaryota</taxon>
        <taxon>Viridiplantae</taxon>
        <taxon>Streptophyta</taxon>
        <taxon>Embryophyta</taxon>
        <taxon>Tracheophyta</taxon>
        <taxon>Polypodiopsida</taxon>
        <taxon>Polypodiidae</taxon>
        <taxon>Polypodiales</taxon>
        <taxon>Pteridineae</taxon>
        <taxon>Pteridaceae</taxon>
        <taxon>Vittarioideae</taxon>
        <taxon>Adiantum</taxon>
    </lineage>
</organism>
<dbReference type="AlphaFoldDB" id="A0A9D4V063"/>
<sequence length="99" mass="11764">PFVFFGPQQRAWHIVVSFMKQLDKALTFPNGRSAQARPNSCKRINYPPIMKEFRKIIQKILSSYEQWDCWEFTSENERLEGFTNVHVIARRQQQITPCC</sequence>